<dbReference type="Proteomes" id="UP000078561">
    <property type="component" value="Unassembled WGS sequence"/>
</dbReference>
<keyword evidence="2" id="KW-1185">Reference proteome</keyword>
<protein>
    <submittedName>
        <fullName evidence="1">Uncharacterized protein</fullName>
    </submittedName>
</protein>
<dbReference type="InParanoid" id="A0A163JY60"/>
<dbReference type="AlphaFoldDB" id="A0A163JY60"/>
<gene>
    <name evidence="1" type="primary">ABSGL_09737.1 scaffold 11617</name>
</gene>
<dbReference type="EMBL" id="LT554307">
    <property type="protein sequence ID" value="SAM03881.1"/>
    <property type="molecule type" value="Genomic_DNA"/>
</dbReference>
<evidence type="ECO:0000313" key="1">
    <source>
        <dbReference type="EMBL" id="SAM03881.1"/>
    </source>
</evidence>
<proteinExistence type="predicted"/>
<sequence>MSFLTVHHPTCNIQPLIQPTKHNSSFRLFRQTNLTATEDATANLEYANRSRNLDFDAFRLEMRAELRMRCNHGTKSQLPFSSLQVNANASAGLRFWSDWKNIFQPPPFLDRG</sequence>
<evidence type="ECO:0000313" key="2">
    <source>
        <dbReference type="Proteomes" id="UP000078561"/>
    </source>
</evidence>
<organism evidence="1">
    <name type="scientific">Absidia glauca</name>
    <name type="common">Pin mould</name>
    <dbReference type="NCBI Taxonomy" id="4829"/>
    <lineage>
        <taxon>Eukaryota</taxon>
        <taxon>Fungi</taxon>
        <taxon>Fungi incertae sedis</taxon>
        <taxon>Mucoromycota</taxon>
        <taxon>Mucoromycotina</taxon>
        <taxon>Mucoromycetes</taxon>
        <taxon>Mucorales</taxon>
        <taxon>Cunninghamellaceae</taxon>
        <taxon>Absidia</taxon>
    </lineage>
</organism>
<name>A0A163JY60_ABSGL</name>
<reference evidence="1" key="1">
    <citation type="submission" date="2016-04" db="EMBL/GenBank/DDBJ databases">
        <authorList>
            <person name="Evans L.H."/>
            <person name="Alamgir A."/>
            <person name="Owens N."/>
            <person name="Weber N.D."/>
            <person name="Virtaneva K."/>
            <person name="Barbian K."/>
            <person name="Babar A."/>
            <person name="Rosenke K."/>
        </authorList>
    </citation>
    <scope>NUCLEOTIDE SEQUENCE [LARGE SCALE GENOMIC DNA]</scope>
    <source>
        <strain evidence="1">CBS 101.48</strain>
    </source>
</reference>
<accession>A0A163JY60</accession>